<evidence type="ECO:0000256" key="4">
    <source>
        <dbReference type="ARBA" id="ARBA00022829"/>
    </source>
</evidence>
<feature type="domain" description="Peptidase C50" evidence="6">
    <location>
        <begin position="936"/>
        <end position="1037"/>
    </location>
</feature>
<evidence type="ECO:0000313" key="8">
    <source>
        <dbReference type="WBParaSite" id="ALUE_0001456101-mRNA-1"/>
    </source>
</evidence>
<feature type="region of interest" description="Disordered" evidence="5">
    <location>
        <begin position="383"/>
        <end position="404"/>
    </location>
</feature>
<dbReference type="InterPro" id="IPR030397">
    <property type="entry name" value="SEPARIN_core_dom"/>
</dbReference>
<accession>A0A9J2PY64</accession>
<feature type="domain" description="Peptidase C50" evidence="6">
    <location>
        <begin position="1031"/>
        <end position="1126"/>
    </location>
</feature>
<dbReference type="GO" id="GO:0006508">
    <property type="term" value="P:proteolysis"/>
    <property type="evidence" value="ECO:0007669"/>
    <property type="project" value="InterPro"/>
</dbReference>
<dbReference type="PROSITE" id="PS51700">
    <property type="entry name" value="SEPARIN"/>
    <property type="match status" value="2"/>
</dbReference>
<dbReference type="AlphaFoldDB" id="A0A9J2PY64"/>
<reference evidence="8" key="1">
    <citation type="submission" date="2023-03" db="UniProtKB">
        <authorList>
            <consortium name="WormBaseParasite"/>
        </authorList>
    </citation>
    <scope>IDENTIFICATION</scope>
</reference>
<dbReference type="Proteomes" id="UP000036681">
    <property type="component" value="Unplaced"/>
</dbReference>
<evidence type="ECO:0000256" key="2">
    <source>
        <dbReference type="ARBA" id="ARBA00012489"/>
    </source>
</evidence>
<evidence type="ECO:0000256" key="5">
    <source>
        <dbReference type="SAM" id="MobiDB-lite"/>
    </source>
</evidence>
<evidence type="ECO:0000256" key="1">
    <source>
        <dbReference type="ARBA" id="ARBA00000451"/>
    </source>
</evidence>
<name>A0A9J2PY64_ASCLU</name>
<organism evidence="7 8">
    <name type="scientific">Ascaris lumbricoides</name>
    <name type="common">Giant roundworm</name>
    <dbReference type="NCBI Taxonomy" id="6252"/>
    <lineage>
        <taxon>Eukaryota</taxon>
        <taxon>Metazoa</taxon>
        <taxon>Ecdysozoa</taxon>
        <taxon>Nematoda</taxon>
        <taxon>Chromadorea</taxon>
        <taxon>Rhabditida</taxon>
        <taxon>Spirurina</taxon>
        <taxon>Ascaridomorpha</taxon>
        <taxon>Ascaridoidea</taxon>
        <taxon>Ascarididae</taxon>
        <taxon>Ascaris</taxon>
    </lineage>
</organism>
<dbReference type="Pfam" id="PF03568">
    <property type="entry name" value="Separin_C"/>
    <property type="match status" value="2"/>
</dbReference>
<dbReference type="GO" id="GO:0051307">
    <property type="term" value="P:meiotic chromosome separation"/>
    <property type="evidence" value="ECO:0007669"/>
    <property type="project" value="TreeGrafter"/>
</dbReference>
<dbReference type="GO" id="GO:0005634">
    <property type="term" value="C:nucleus"/>
    <property type="evidence" value="ECO:0007669"/>
    <property type="project" value="InterPro"/>
</dbReference>
<sequence length="1231" mass="140075">MKEDSDGSGTKFIKAKQYLGYLLQKHLLLSGNIQEEMFDAVKKEEDGGFHFFDTSQFNGHISLSRVFTSSLNKSRAHHYLQLAYTFWSEQFAPAILALNNEQERTVFAQLPKLLAAYLLIAGEYSKVVVCLAHAVRLNNLDATCRILLLRWLCHLGEWQMTSEQLKIDAKLPTICGTHYEILINIIANIVDLNTQPNKEEIVERLVTQWQLLSEVGSKTFMLYQCQAIVKHALIVASRLPRADLTKIGDPLKNSEMEIARLTALVKNRHQSFYNYAEGIDMQKKVVNPDEFLKLCSHIAEHFEATILQCHELAVTGILRECEGIIMSLWRQSLRLGSLPRTIVVVNFLMMLVLMSNYMRNREQTLRFVYAAILNVPKQSEDGEHLIERSSHSSEKKKERTEEARLEPHSGKCSCAVCEISSHNLEFQLNVSFAAFLFSGFSSHSFQSMALKFRNLSSSFSEQHARLCNAVGANIEAKDFYPLSARNLFLTAAVRWLLKNGAEEKPQIKEKVVHESLKICEHEPWNHRWQWLTIRQLERETTVDVSQQFPWILPSHPSCCIPLSSLADEFNALSLQTPRKAQLRKTPQSATTSSLLKSAREACVTKEGLTVRAICSSEALESAMHDFENFSHLFYREWRHLSCSSLARANSTDSWLSAYFFIEATCFATRQLARMADEEGESFRYENIEQFKAAVKALPSDITVVQLFLDASRVLWLIRLHCDRTPLIVPIVGISQDEDLLRRLQALLQENDLSGKMGATCKDAKKFWAIRRRLDSSMEVIIRDVETEWMREFACLLLPCFRLTEAGLSAASEITERGFSDGAAKVLVEMCSILPVSEWRRLAERFAVLDDMRRASSINTLCRLRSLWDSDREKGQELVDRTALSYTLFAVSPELASFPFEMMPILSKCHRVCRITSLYLFQRIFMRSKEIPKFVDGRNSFYLLDPGGDLTETQNRLAERLRMVECWKGLIGKSPDPKELKASLESSDFFLLIPKFVDGRNSFYLLDPGGDLTETQNRLAERLRMIPKFVDGRNSFYLLDPGGDLTETQNRLAERLRMVECWKGLIGKSPDPKELKASLESSDFFFYMGHGSGGRYFGKATIRRTDCRAVSVLMGCSSARTTHEGEGLDGRNAIYDYSVARCPCAVGCLWMVTDGEIDRFFLAMISYCFSDEIDEARSKDDKNGPSYRLLIDALAYARTACKLRYMTGGAVVSYGLPIMSTNSHLLRRNICG</sequence>
<dbReference type="PANTHER" id="PTHR12792">
    <property type="entry name" value="EXTRA SPINDLE POLES 1-RELATED"/>
    <property type="match status" value="1"/>
</dbReference>
<keyword evidence="3" id="KW-0378">Hydrolase</keyword>
<dbReference type="GO" id="GO:0005737">
    <property type="term" value="C:cytoplasm"/>
    <property type="evidence" value="ECO:0007669"/>
    <property type="project" value="TreeGrafter"/>
</dbReference>
<dbReference type="PANTHER" id="PTHR12792:SF0">
    <property type="entry name" value="SEPARIN"/>
    <property type="match status" value="1"/>
</dbReference>
<dbReference type="EC" id="3.4.22.49" evidence="2"/>
<evidence type="ECO:0000313" key="7">
    <source>
        <dbReference type="Proteomes" id="UP000036681"/>
    </source>
</evidence>
<dbReference type="GO" id="GO:0072686">
    <property type="term" value="C:mitotic spindle"/>
    <property type="evidence" value="ECO:0007669"/>
    <property type="project" value="TreeGrafter"/>
</dbReference>
<keyword evidence="7" id="KW-1185">Reference proteome</keyword>
<evidence type="ECO:0000259" key="6">
    <source>
        <dbReference type="PROSITE" id="PS51700"/>
    </source>
</evidence>
<keyword evidence="4" id="KW-0159">Chromosome partition</keyword>
<dbReference type="InterPro" id="IPR005314">
    <property type="entry name" value="Peptidase_C50"/>
</dbReference>
<comment type="catalytic activity">
    <reaction evidence="1">
        <text>All bonds known to be hydrolyzed by this endopeptidase have arginine in P1 and an acidic residue in P4. P6 is often occupied by an acidic residue or by a hydroxy-amino-acid residue, the phosphorylation of which enhances cleavage.</text>
        <dbReference type="EC" id="3.4.22.49"/>
    </reaction>
</comment>
<proteinExistence type="predicted"/>
<evidence type="ECO:0000256" key="3">
    <source>
        <dbReference type="ARBA" id="ARBA00022801"/>
    </source>
</evidence>
<dbReference type="GO" id="GO:0004197">
    <property type="term" value="F:cysteine-type endopeptidase activity"/>
    <property type="evidence" value="ECO:0007669"/>
    <property type="project" value="InterPro"/>
</dbReference>
<protein>
    <recommendedName>
        <fullName evidence="2">separase</fullName>
        <ecNumber evidence="2">3.4.22.49</ecNumber>
    </recommendedName>
</protein>
<dbReference type="WBParaSite" id="ALUE_0001456101-mRNA-1">
    <property type="protein sequence ID" value="ALUE_0001456101-mRNA-1"/>
    <property type="gene ID" value="ALUE_0001456101"/>
</dbReference>